<protein>
    <submittedName>
        <fullName evidence="2">Uncharacterized protein</fullName>
    </submittedName>
</protein>
<keyword evidence="1" id="KW-0472">Membrane</keyword>
<organism evidence="2 3">
    <name type="scientific">Carya illinoinensis</name>
    <name type="common">Pecan</name>
    <dbReference type="NCBI Taxonomy" id="32201"/>
    <lineage>
        <taxon>Eukaryota</taxon>
        <taxon>Viridiplantae</taxon>
        <taxon>Streptophyta</taxon>
        <taxon>Embryophyta</taxon>
        <taxon>Tracheophyta</taxon>
        <taxon>Spermatophyta</taxon>
        <taxon>Magnoliopsida</taxon>
        <taxon>eudicotyledons</taxon>
        <taxon>Gunneridae</taxon>
        <taxon>Pentapetalae</taxon>
        <taxon>rosids</taxon>
        <taxon>fabids</taxon>
        <taxon>Fagales</taxon>
        <taxon>Juglandaceae</taxon>
        <taxon>Carya</taxon>
    </lineage>
</organism>
<keyword evidence="1" id="KW-1133">Transmembrane helix</keyword>
<gene>
    <name evidence="2" type="ORF">I3842_16G078800</name>
</gene>
<accession>A0A922A9Y0</accession>
<evidence type="ECO:0000313" key="3">
    <source>
        <dbReference type="Proteomes" id="UP000811246"/>
    </source>
</evidence>
<evidence type="ECO:0000313" key="2">
    <source>
        <dbReference type="EMBL" id="KAG6672834.1"/>
    </source>
</evidence>
<feature type="transmembrane region" description="Helical" evidence="1">
    <location>
        <begin position="18"/>
        <end position="37"/>
    </location>
</feature>
<name>A0A922A9Y0_CARIL</name>
<dbReference type="EMBL" id="CM031840">
    <property type="protein sequence ID" value="KAG6672834.1"/>
    <property type="molecule type" value="Genomic_DNA"/>
</dbReference>
<keyword evidence="1" id="KW-0812">Transmembrane</keyword>
<reference evidence="2" key="1">
    <citation type="submission" date="2021-01" db="EMBL/GenBank/DDBJ databases">
        <authorList>
            <person name="Lovell J.T."/>
            <person name="Bentley N."/>
            <person name="Bhattarai G."/>
            <person name="Jenkins J.W."/>
            <person name="Sreedasyam A."/>
            <person name="Alarcon Y."/>
            <person name="Bock C."/>
            <person name="Boston L."/>
            <person name="Carlson J."/>
            <person name="Cervantes K."/>
            <person name="Clermont K."/>
            <person name="Krom N."/>
            <person name="Kubenka K."/>
            <person name="Mamidi S."/>
            <person name="Mattison C."/>
            <person name="Monteros M."/>
            <person name="Pisani C."/>
            <person name="Plott C."/>
            <person name="Rajasekar S."/>
            <person name="Rhein H.S."/>
            <person name="Rohla C."/>
            <person name="Song M."/>
            <person name="Hilaire R.S."/>
            <person name="Shu S."/>
            <person name="Wells L."/>
            <person name="Wang X."/>
            <person name="Webber J."/>
            <person name="Heerema R.J."/>
            <person name="Klein P."/>
            <person name="Conner P."/>
            <person name="Grauke L."/>
            <person name="Grimwood J."/>
            <person name="Schmutz J."/>
            <person name="Randall J.J."/>
        </authorList>
    </citation>
    <scope>NUCLEOTIDE SEQUENCE</scope>
    <source>
        <tissue evidence="2">Leaf</tissue>
    </source>
</reference>
<comment type="caution">
    <text evidence="2">The sequence shown here is derived from an EMBL/GenBank/DDBJ whole genome shotgun (WGS) entry which is preliminary data.</text>
</comment>
<proteinExistence type="predicted"/>
<sequence length="79" mass="9144">MLLHDFPLYNTHISRFPFLFKFVFSIFVLTSTSHFGFPSDFCSYIFFKFLSFLCDNTSAGHGLSPSSTSYRTLSFIFVD</sequence>
<dbReference type="Proteomes" id="UP000811246">
    <property type="component" value="Chromosome 16"/>
</dbReference>
<evidence type="ECO:0000256" key="1">
    <source>
        <dbReference type="SAM" id="Phobius"/>
    </source>
</evidence>
<dbReference type="AlphaFoldDB" id="A0A922A9Y0"/>